<dbReference type="EMBL" id="MU825911">
    <property type="protein sequence ID" value="KAJ7382905.1"/>
    <property type="molecule type" value="Genomic_DNA"/>
</dbReference>
<feature type="compositionally biased region" description="Basic residues" evidence="1">
    <location>
        <begin position="104"/>
        <end position="113"/>
    </location>
</feature>
<comment type="caution">
    <text evidence="2">The sequence shown here is derived from an EMBL/GenBank/DDBJ whole genome shotgun (WGS) entry which is preliminary data.</text>
</comment>
<dbReference type="AlphaFoldDB" id="A0A9X0D116"/>
<gene>
    <name evidence="2" type="ORF">OS493_031963</name>
</gene>
<name>A0A9X0D116_9CNID</name>
<evidence type="ECO:0000313" key="2">
    <source>
        <dbReference type="EMBL" id="KAJ7382905.1"/>
    </source>
</evidence>
<feature type="region of interest" description="Disordered" evidence="1">
    <location>
        <begin position="64"/>
        <end position="113"/>
    </location>
</feature>
<protein>
    <submittedName>
        <fullName evidence="2">Uncharacterized protein</fullName>
    </submittedName>
</protein>
<dbReference type="Gene3D" id="1.10.20.60">
    <property type="entry name" value="Glu-tRNAGln amidotransferase C subunit, N-terminal domain"/>
    <property type="match status" value="1"/>
</dbReference>
<keyword evidence="3" id="KW-1185">Reference proteome</keyword>
<accession>A0A9X0D116</accession>
<reference evidence="2" key="1">
    <citation type="submission" date="2023-01" db="EMBL/GenBank/DDBJ databases">
        <title>Genome assembly of the deep-sea coral Lophelia pertusa.</title>
        <authorList>
            <person name="Herrera S."/>
            <person name="Cordes E."/>
        </authorList>
    </citation>
    <scope>NUCLEOTIDE SEQUENCE</scope>
    <source>
        <strain evidence="2">USNM1676648</strain>
        <tissue evidence="2">Polyp</tissue>
    </source>
</reference>
<sequence>MDKQEKPDTHSTIYKEPAVRVPSVQRLTQIAQSLGLDLGEREKQEYRDAIATTLADTYQGCTSVPDPKLPVKYPRTPGYRPSAEENPTTHGTGAADIKGETHGTRRQNARYQR</sequence>
<evidence type="ECO:0000313" key="3">
    <source>
        <dbReference type="Proteomes" id="UP001163046"/>
    </source>
</evidence>
<organism evidence="2 3">
    <name type="scientific">Desmophyllum pertusum</name>
    <dbReference type="NCBI Taxonomy" id="174260"/>
    <lineage>
        <taxon>Eukaryota</taxon>
        <taxon>Metazoa</taxon>
        <taxon>Cnidaria</taxon>
        <taxon>Anthozoa</taxon>
        <taxon>Hexacorallia</taxon>
        <taxon>Scleractinia</taxon>
        <taxon>Caryophylliina</taxon>
        <taxon>Caryophylliidae</taxon>
        <taxon>Desmophyllum</taxon>
    </lineage>
</organism>
<dbReference type="OrthoDB" id="10514024at2759"/>
<dbReference type="Proteomes" id="UP001163046">
    <property type="component" value="Unassembled WGS sequence"/>
</dbReference>
<proteinExistence type="predicted"/>
<evidence type="ECO:0000256" key="1">
    <source>
        <dbReference type="SAM" id="MobiDB-lite"/>
    </source>
</evidence>